<sequence>MFSLKLAFAIAVAVTAARAGPTVNDDNCQNFIGDCFQNGCSGVFANPSDTIGTCTAGTFNGCPCEKCGSGRGFVGGCGDNGCAGLEGICSAGQFQGCPCQ</sequence>
<reference evidence="1 2" key="1">
    <citation type="journal article" date="2022" name="New Phytol.">
        <title>Ecological generalism drives hyperdiversity of secondary metabolite gene clusters in xylarialean endophytes.</title>
        <authorList>
            <person name="Franco M.E.E."/>
            <person name="Wisecaver J.H."/>
            <person name="Arnold A.E."/>
            <person name="Ju Y.M."/>
            <person name="Slot J.C."/>
            <person name="Ahrendt S."/>
            <person name="Moore L.P."/>
            <person name="Eastman K.E."/>
            <person name="Scott K."/>
            <person name="Konkel Z."/>
            <person name="Mondo S.J."/>
            <person name="Kuo A."/>
            <person name="Hayes R.D."/>
            <person name="Haridas S."/>
            <person name="Andreopoulos B."/>
            <person name="Riley R."/>
            <person name="LaButti K."/>
            <person name="Pangilinan J."/>
            <person name="Lipzen A."/>
            <person name="Amirebrahimi M."/>
            <person name="Yan J."/>
            <person name="Adam C."/>
            <person name="Keymanesh K."/>
            <person name="Ng V."/>
            <person name="Louie K."/>
            <person name="Northen T."/>
            <person name="Drula E."/>
            <person name="Henrissat B."/>
            <person name="Hsieh H.M."/>
            <person name="Youens-Clark K."/>
            <person name="Lutzoni F."/>
            <person name="Miadlikowska J."/>
            <person name="Eastwood D.C."/>
            <person name="Hamelin R.C."/>
            <person name="Grigoriev I.V."/>
            <person name="U'Ren J.M."/>
        </authorList>
    </citation>
    <scope>NUCLEOTIDE SEQUENCE [LARGE SCALE GENOMIC DNA]</scope>
    <source>
        <strain evidence="1 2">CBS 119005</strain>
    </source>
</reference>
<protein>
    <submittedName>
        <fullName evidence="1">Uncharacterized protein</fullName>
    </submittedName>
</protein>
<accession>A0ACB9YHC7</accession>
<dbReference type="EMBL" id="MU393687">
    <property type="protein sequence ID" value="KAI4858788.1"/>
    <property type="molecule type" value="Genomic_DNA"/>
</dbReference>
<dbReference type="Proteomes" id="UP001497700">
    <property type="component" value="Unassembled WGS sequence"/>
</dbReference>
<name>A0ACB9YHC7_9PEZI</name>
<gene>
    <name evidence="1" type="ORF">F4820DRAFT_454519</name>
</gene>
<comment type="caution">
    <text evidence="1">The sequence shown here is derived from an EMBL/GenBank/DDBJ whole genome shotgun (WGS) entry which is preliminary data.</text>
</comment>
<evidence type="ECO:0000313" key="2">
    <source>
        <dbReference type="Proteomes" id="UP001497700"/>
    </source>
</evidence>
<evidence type="ECO:0000313" key="1">
    <source>
        <dbReference type="EMBL" id="KAI4858788.1"/>
    </source>
</evidence>
<organism evidence="1 2">
    <name type="scientific">Hypoxylon rubiginosum</name>
    <dbReference type="NCBI Taxonomy" id="110542"/>
    <lineage>
        <taxon>Eukaryota</taxon>
        <taxon>Fungi</taxon>
        <taxon>Dikarya</taxon>
        <taxon>Ascomycota</taxon>
        <taxon>Pezizomycotina</taxon>
        <taxon>Sordariomycetes</taxon>
        <taxon>Xylariomycetidae</taxon>
        <taxon>Xylariales</taxon>
        <taxon>Hypoxylaceae</taxon>
        <taxon>Hypoxylon</taxon>
    </lineage>
</organism>
<proteinExistence type="predicted"/>
<keyword evidence="2" id="KW-1185">Reference proteome</keyword>